<gene>
    <name evidence="2" type="primary">LOC115230242</name>
    <name evidence="3" type="synonym">LOC115231395</name>
</gene>
<proteinExistence type="predicted"/>
<dbReference type="RefSeq" id="XP_029656318.1">
    <property type="nucleotide sequence ID" value="XM_029800458.1"/>
</dbReference>
<protein>
    <submittedName>
        <fullName evidence="2">Uncharacterized protein LOC115230242</fullName>
    </submittedName>
    <submittedName>
        <fullName evidence="3">Uncharacterized protein LOC115231395</fullName>
    </submittedName>
</protein>
<sequence length="248" mass="28641">MVVPYSPFLLKTFNAHINVESCTSIKGIKYICKHVNKGSDMAVLGVQDEETANDKILQYVMGRYISFNMAAWRILDFDIHQSSAAVFGLDVHLENRQRVYFTENTAANVLKKPPETTFTAFFKSCTSDSFAQTLLYEDVPSYFTWTNKKWQRWRQGVRIDNEVGEVIYKGNMIDRVHTVHPNHQECFFVDDSVSYERPNIICPRQIIRWTNVLHLQGSLLATGTTRDEGLWNTALQEVSECRTPEVMR</sequence>
<dbReference type="Proteomes" id="UP000515154">
    <property type="component" value="Unplaced"/>
</dbReference>
<evidence type="ECO:0000313" key="1">
    <source>
        <dbReference type="Proteomes" id="UP000515154"/>
    </source>
</evidence>
<evidence type="ECO:0000313" key="2">
    <source>
        <dbReference type="RefSeq" id="XP_029656318.1"/>
    </source>
</evidence>
<organism evidence="1 2">
    <name type="scientific">Octopus sinensis</name>
    <name type="common">East Asian common octopus</name>
    <dbReference type="NCBI Taxonomy" id="2607531"/>
    <lineage>
        <taxon>Eukaryota</taxon>
        <taxon>Metazoa</taxon>
        <taxon>Spiralia</taxon>
        <taxon>Lophotrochozoa</taxon>
        <taxon>Mollusca</taxon>
        <taxon>Cephalopoda</taxon>
        <taxon>Coleoidea</taxon>
        <taxon>Octopodiformes</taxon>
        <taxon>Octopoda</taxon>
        <taxon>Incirrata</taxon>
        <taxon>Octopodidae</taxon>
        <taxon>Octopus</taxon>
    </lineage>
</organism>
<keyword evidence="1" id="KW-1185">Reference proteome</keyword>
<evidence type="ECO:0000313" key="3">
    <source>
        <dbReference type="RefSeq" id="XP_029657294.1"/>
    </source>
</evidence>
<dbReference type="RefSeq" id="XP_029657294.1">
    <property type="nucleotide sequence ID" value="XM_029801434.1"/>
</dbReference>
<name>A0A6P7TX48_9MOLL</name>
<reference evidence="2 3" key="1">
    <citation type="submission" date="2025-08" db="UniProtKB">
        <authorList>
            <consortium name="RefSeq"/>
        </authorList>
    </citation>
    <scope>IDENTIFICATION</scope>
</reference>
<dbReference type="AlphaFoldDB" id="A0A6P7TX48"/>
<accession>A0A6P7TX48</accession>
<dbReference type="KEGG" id="osn:115231395"/>
<dbReference type="KEGG" id="osn:115230242"/>